<reference evidence="5 6" key="1">
    <citation type="journal article" date="2023" name="BMC Biol.">
        <title>The compact genome of the sponge Oopsacas minuta (Hexactinellida) is lacking key metazoan core genes.</title>
        <authorList>
            <person name="Santini S."/>
            <person name="Schenkelaars Q."/>
            <person name="Jourda C."/>
            <person name="Duchesne M."/>
            <person name="Belahbib H."/>
            <person name="Rocher C."/>
            <person name="Selva M."/>
            <person name="Riesgo A."/>
            <person name="Vervoort M."/>
            <person name="Leys S.P."/>
            <person name="Kodjabachian L."/>
            <person name="Le Bivic A."/>
            <person name="Borchiellini C."/>
            <person name="Claverie J.M."/>
            <person name="Renard E."/>
        </authorList>
    </citation>
    <scope>NUCLEOTIDE SEQUENCE [LARGE SCALE GENOMIC DNA]</scope>
    <source>
        <strain evidence="5">SPO-2</strain>
    </source>
</reference>
<dbReference type="Pfam" id="PF03343">
    <property type="entry name" value="SART-1"/>
    <property type="match status" value="1"/>
</dbReference>
<dbReference type="Proteomes" id="UP001165289">
    <property type="component" value="Unassembled WGS sequence"/>
</dbReference>
<feature type="region of interest" description="Disordered" evidence="4">
    <location>
        <begin position="335"/>
        <end position="385"/>
    </location>
</feature>
<accession>A0AAV7JT31</accession>
<dbReference type="GO" id="GO:0045292">
    <property type="term" value="P:mRNA cis splicing, via spliceosome"/>
    <property type="evidence" value="ECO:0007669"/>
    <property type="project" value="TreeGrafter"/>
</dbReference>
<dbReference type="InterPro" id="IPR005011">
    <property type="entry name" value="SNU66/SART1"/>
</dbReference>
<feature type="region of interest" description="Disordered" evidence="4">
    <location>
        <begin position="1"/>
        <end position="120"/>
    </location>
</feature>
<comment type="caution">
    <text evidence="5">The sequence shown here is derived from an EMBL/GenBank/DDBJ whole genome shotgun (WGS) entry which is preliminary data.</text>
</comment>
<sequence length="716" mass="81805">MSSKELHTNRHRHVYSPGHEARKKHRSDSKKGRERSVSPRHTTSHKRLRRSPSPSKHKSSNRNREKQSPSSDSVTNDVTHHLSDSNTVTDRTLLLRQKLDERKLKRQRNQSPTQSADALDVNEVRNWVERSRQLEFDKKYQEDKPTKDKKDNKYRSSDLKGMKIGHDVGGFLEGEENILTLKDRDILDEETEETLQNPTMIDIDRASKNRETKGLRTGIYDPLADSETALEGIESALRGERQVGNVLAKYDDEISGEKTQSFYLSDNGQLDTDSSVLQESKKRESILSQLGKREVDLNFEHKYASQVMTSEEIAEKFRRIKKRRKVVPLRAEDLLQQSSPLLPPTDLGSRDRAPETSSPPPSVTTFQSRKINSDDVIGPSEATMDTPLSIIPSADEEDNLANAIDRIRKLRETAFSNRGMDPIDRAAAIARQTTRIKSADISTADVKPSAMIFDSTQEFVRSLNTQSSLSRNRLHDNLSEMRTDNHEAMELGSEGEEERDGWKELKNGSDFKPHIKSEDREDYFEAEPIVSHSITSTLLLAERKGFIEQSRTKGGYTETVEESKHKNDISARNYSLLDKQTRGGDQRERTRDSRDDYRDRDRDSFPEKKDYIPEIKLEYVDDLGRELSQKEAFRRMSHIFHGKGSGKLKAERRLKKSEDELSMMKMNSFDTPLNTVAMATRKMETSGIPYLILSGGQHSLETGSVTEPSTLTKRRK</sequence>
<evidence type="ECO:0000313" key="6">
    <source>
        <dbReference type="Proteomes" id="UP001165289"/>
    </source>
</evidence>
<evidence type="ECO:0000256" key="4">
    <source>
        <dbReference type="SAM" id="MobiDB-lite"/>
    </source>
</evidence>
<evidence type="ECO:0000313" key="5">
    <source>
        <dbReference type="EMBL" id="KAI6652138.1"/>
    </source>
</evidence>
<dbReference type="PANTHER" id="PTHR14152">
    <property type="entry name" value="SQUAMOUS CELL CARCINOMA ANTIGEN RECOGNISED BY CYTOTOXIC T LYMPHOCYTES"/>
    <property type="match status" value="1"/>
</dbReference>
<keyword evidence="3" id="KW-0539">Nucleus</keyword>
<protein>
    <submittedName>
        <fullName evidence="5">U4/U6.U5 tri-snRNP-associated protein 1</fullName>
    </submittedName>
</protein>
<feature type="compositionally biased region" description="Basic residues" evidence="4">
    <location>
        <begin position="42"/>
        <end position="61"/>
    </location>
</feature>
<dbReference type="PANTHER" id="PTHR14152:SF5">
    <property type="entry name" value="U4_U6.U5 TRI-SNRNP-ASSOCIATED PROTEIN 1"/>
    <property type="match status" value="1"/>
</dbReference>
<name>A0AAV7JT31_9METZ</name>
<dbReference type="EMBL" id="JAKMXF010000300">
    <property type="protein sequence ID" value="KAI6652138.1"/>
    <property type="molecule type" value="Genomic_DNA"/>
</dbReference>
<organism evidence="5 6">
    <name type="scientific">Oopsacas minuta</name>
    <dbReference type="NCBI Taxonomy" id="111878"/>
    <lineage>
        <taxon>Eukaryota</taxon>
        <taxon>Metazoa</taxon>
        <taxon>Porifera</taxon>
        <taxon>Hexactinellida</taxon>
        <taxon>Hexasterophora</taxon>
        <taxon>Lyssacinosida</taxon>
        <taxon>Leucopsacidae</taxon>
        <taxon>Oopsacas</taxon>
    </lineage>
</organism>
<dbReference type="AlphaFoldDB" id="A0AAV7JT31"/>
<dbReference type="GO" id="GO:0046540">
    <property type="term" value="C:U4/U6 x U5 tri-snRNP complex"/>
    <property type="evidence" value="ECO:0007669"/>
    <property type="project" value="TreeGrafter"/>
</dbReference>
<feature type="compositionally biased region" description="Polar residues" evidence="4">
    <location>
        <begin position="68"/>
        <end position="77"/>
    </location>
</feature>
<feature type="region of interest" description="Disordered" evidence="4">
    <location>
        <begin position="138"/>
        <end position="159"/>
    </location>
</feature>
<proteinExistence type="inferred from homology"/>
<evidence type="ECO:0000256" key="3">
    <source>
        <dbReference type="ARBA" id="ARBA00023242"/>
    </source>
</evidence>
<feature type="region of interest" description="Disordered" evidence="4">
    <location>
        <begin position="553"/>
        <end position="605"/>
    </location>
</feature>
<dbReference type="GO" id="GO:0000481">
    <property type="term" value="P:maturation of 5S rRNA"/>
    <property type="evidence" value="ECO:0007669"/>
    <property type="project" value="TreeGrafter"/>
</dbReference>
<gene>
    <name evidence="5" type="ORF">LOD99_4683</name>
</gene>
<evidence type="ECO:0000256" key="1">
    <source>
        <dbReference type="ARBA" id="ARBA00004123"/>
    </source>
</evidence>
<keyword evidence="6" id="KW-1185">Reference proteome</keyword>
<feature type="compositionally biased region" description="Basic and acidic residues" evidence="4">
    <location>
        <begin position="579"/>
        <end position="605"/>
    </location>
</feature>
<evidence type="ECO:0000256" key="2">
    <source>
        <dbReference type="ARBA" id="ARBA00006076"/>
    </source>
</evidence>
<comment type="similarity">
    <text evidence="2">Belongs to the SNU66/SART1 family.</text>
</comment>
<comment type="subcellular location">
    <subcellularLocation>
        <location evidence="1">Nucleus</location>
    </subcellularLocation>
</comment>